<accession>A0AAP4BB26</accession>
<keyword evidence="2" id="KW-1185">Reference proteome</keyword>
<organism evidence="1 2">
    <name type="scientific">Fusibacillus kribbianus</name>
    <dbReference type="NCBI Taxonomy" id="3044208"/>
    <lineage>
        <taxon>Bacteria</taxon>
        <taxon>Bacillati</taxon>
        <taxon>Bacillota</taxon>
        <taxon>Clostridia</taxon>
        <taxon>Lachnospirales</taxon>
        <taxon>Lachnospiraceae</taxon>
        <taxon>Fusibacillus</taxon>
    </lineage>
</organism>
<comment type="caution">
    <text evidence="1">The sequence shown here is derived from an EMBL/GenBank/DDBJ whole genome shotgun (WGS) entry which is preliminary data.</text>
</comment>
<sequence>MRQISLRIVSTVITGEANIKGVPYRRSDVTTFFLRKKKRSPKIRVMVVLMEKTVPVSAIVFEVLWRRQRGRELGNDVDGR</sequence>
<proteinExistence type="predicted"/>
<dbReference type="Proteomes" id="UP001300383">
    <property type="component" value="Unassembled WGS sequence"/>
</dbReference>
<protein>
    <submittedName>
        <fullName evidence="1">Uncharacterized protein</fullName>
    </submittedName>
</protein>
<evidence type="ECO:0000313" key="2">
    <source>
        <dbReference type="Proteomes" id="UP001300383"/>
    </source>
</evidence>
<name>A0AAP4BB26_9FIRM</name>
<dbReference type="EMBL" id="JASGBQ010000029">
    <property type="protein sequence ID" value="MDI9243286.1"/>
    <property type="molecule type" value="Genomic_DNA"/>
</dbReference>
<gene>
    <name evidence="1" type="ORF">QJ036_12585</name>
</gene>
<evidence type="ECO:0000313" key="1">
    <source>
        <dbReference type="EMBL" id="MDI9243286.1"/>
    </source>
</evidence>
<reference evidence="1 2" key="1">
    <citation type="submission" date="2023-05" db="EMBL/GenBank/DDBJ databases">
        <title>[ruminococcus] sp. nov., isolated from a pig farm feces dump.</title>
        <authorList>
            <person name="Chang Y.-H."/>
        </authorList>
    </citation>
    <scope>NUCLEOTIDE SEQUENCE [LARGE SCALE GENOMIC DNA]</scope>
    <source>
        <strain evidence="1 2">YH-rum2234</strain>
    </source>
</reference>
<dbReference type="AlphaFoldDB" id="A0AAP4BB26"/>